<evidence type="ECO:0000256" key="1">
    <source>
        <dbReference type="ARBA" id="ARBA00004141"/>
    </source>
</evidence>
<dbReference type="Proteomes" id="UP000565205">
    <property type="component" value="Unassembled WGS sequence"/>
</dbReference>
<evidence type="ECO:0000313" key="8">
    <source>
        <dbReference type="Proteomes" id="UP000557688"/>
    </source>
</evidence>
<reference evidence="7 9" key="1">
    <citation type="submission" date="2020-06" db="EMBL/GenBank/DDBJ databases">
        <title>Description of novel acetic acid bacteria.</title>
        <authorList>
            <person name="Sombolestani A."/>
        </authorList>
    </citation>
    <scope>NUCLEOTIDE SEQUENCE [LARGE SCALE GENOMIC DNA]</scope>
    <source>
        <strain evidence="7 9">LMG 26838</strain>
    </source>
</reference>
<evidence type="ECO:0000256" key="4">
    <source>
        <dbReference type="ARBA" id="ARBA00023136"/>
    </source>
</evidence>
<dbReference type="InterPro" id="IPR023380">
    <property type="entry name" value="DsbB-like_sf"/>
</dbReference>
<organism evidence="6 8">
    <name type="scientific">Endobacter medicaginis</name>
    <dbReference type="NCBI Taxonomy" id="1181271"/>
    <lineage>
        <taxon>Bacteria</taxon>
        <taxon>Pseudomonadati</taxon>
        <taxon>Pseudomonadota</taxon>
        <taxon>Alphaproteobacteria</taxon>
        <taxon>Acetobacterales</taxon>
        <taxon>Acetobacteraceae</taxon>
        <taxon>Endobacter</taxon>
    </lineage>
</organism>
<feature type="transmembrane region" description="Helical" evidence="5">
    <location>
        <begin position="47"/>
        <end position="65"/>
    </location>
</feature>
<dbReference type="Proteomes" id="UP000557688">
    <property type="component" value="Unassembled WGS sequence"/>
</dbReference>
<evidence type="ECO:0000313" key="7">
    <source>
        <dbReference type="EMBL" id="NVN31260.1"/>
    </source>
</evidence>
<dbReference type="GO" id="GO:0006457">
    <property type="term" value="P:protein folding"/>
    <property type="evidence" value="ECO:0007669"/>
    <property type="project" value="InterPro"/>
</dbReference>
<keyword evidence="3 5" id="KW-1133">Transmembrane helix</keyword>
<evidence type="ECO:0000313" key="6">
    <source>
        <dbReference type="EMBL" id="MBB3172673.1"/>
    </source>
</evidence>
<feature type="transmembrane region" description="Helical" evidence="5">
    <location>
        <begin position="7"/>
        <end position="27"/>
    </location>
</feature>
<feature type="transmembrane region" description="Helical" evidence="5">
    <location>
        <begin position="137"/>
        <end position="158"/>
    </location>
</feature>
<protein>
    <submittedName>
        <fullName evidence="7">Disulfide bond formation protein B</fullName>
    </submittedName>
    <submittedName>
        <fullName evidence="6">Disulfide bond formation protein DsbB</fullName>
    </submittedName>
</protein>
<dbReference type="Pfam" id="PF02600">
    <property type="entry name" value="DsbB"/>
    <property type="match status" value="1"/>
</dbReference>
<evidence type="ECO:0000256" key="3">
    <source>
        <dbReference type="ARBA" id="ARBA00022989"/>
    </source>
</evidence>
<dbReference type="GO" id="GO:0016020">
    <property type="term" value="C:membrane"/>
    <property type="evidence" value="ECO:0007669"/>
    <property type="project" value="UniProtKB-SubCell"/>
</dbReference>
<name>A0A839UWB6_9PROT</name>
<proteinExistence type="predicted"/>
<dbReference type="RefSeq" id="WP_176625458.1">
    <property type="nucleotide sequence ID" value="NZ_JABXXQ010000325.1"/>
</dbReference>
<feature type="transmembrane region" description="Helical" evidence="5">
    <location>
        <begin position="70"/>
        <end position="89"/>
    </location>
</feature>
<evidence type="ECO:0000256" key="2">
    <source>
        <dbReference type="ARBA" id="ARBA00022692"/>
    </source>
</evidence>
<dbReference type="InterPro" id="IPR003752">
    <property type="entry name" value="DiS_bond_form_DsbB/BdbC"/>
</dbReference>
<dbReference type="EMBL" id="JACHXV010000002">
    <property type="protein sequence ID" value="MBB3172673.1"/>
    <property type="molecule type" value="Genomic_DNA"/>
</dbReference>
<evidence type="ECO:0000313" key="9">
    <source>
        <dbReference type="Proteomes" id="UP000565205"/>
    </source>
</evidence>
<keyword evidence="8" id="KW-1185">Reference proteome</keyword>
<keyword evidence="2 5" id="KW-0812">Transmembrane</keyword>
<dbReference type="SUPFAM" id="SSF158442">
    <property type="entry name" value="DsbB-like"/>
    <property type="match status" value="1"/>
</dbReference>
<accession>A0A839UWB6</accession>
<dbReference type="GO" id="GO:0015035">
    <property type="term" value="F:protein-disulfide reductase activity"/>
    <property type="evidence" value="ECO:0007669"/>
    <property type="project" value="InterPro"/>
</dbReference>
<comment type="caution">
    <text evidence="6">The sequence shown here is derived from an EMBL/GenBank/DDBJ whole genome shotgun (WGS) entry which is preliminary data.</text>
</comment>
<comment type="subcellular location">
    <subcellularLocation>
        <location evidence="1">Membrane</location>
        <topology evidence="1">Multi-pass membrane protein</topology>
    </subcellularLocation>
</comment>
<evidence type="ECO:0000256" key="5">
    <source>
        <dbReference type="SAM" id="Phobius"/>
    </source>
</evidence>
<dbReference type="AlphaFoldDB" id="A0A839UWB6"/>
<dbReference type="PIRSF" id="PIRSF033913">
    <property type="entry name" value="S-S_format_DsbB"/>
    <property type="match status" value="1"/>
</dbReference>
<sequence>MRSRDGWRLYGIGLSAICLLALGTAWWAQHIAGMAPCPLCLWERWPYRIGLLLGLILVVSPRALARWVMVAFIVVMLCGAGLAAVHIGVEQKWWASPLPSCHAASLHGSASDMLSQMPAHPAVPCDEPSYPIPAVPVSFATFDLICTLLLVVVTGFSLSRLRRAQLIFFGRS</sequence>
<reference evidence="6 8" key="2">
    <citation type="submission" date="2020-08" db="EMBL/GenBank/DDBJ databases">
        <title>Genomic Encyclopedia of Type Strains, Phase III (KMG-III): the genomes of soil and plant-associated and newly described type strains.</title>
        <authorList>
            <person name="Whitman W."/>
        </authorList>
    </citation>
    <scope>NUCLEOTIDE SEQUENCE [LARGE SCALE GENOMIC DNA]</scope>
    <source>
        <strain evidence="6 8">CECT 8088</strain>
    </source>
</reference>
<dbReference type="Gene3D" id="1.20.1550.10">
    <property type="entry name" value="DsbB-like"/>
    <property type="match status" value="1"/>
</dbReference>
<dbReference type="EMBL" id="JABXXQ010000325">
    <property type="protein sequence ID" value="NVN31260.1"/>
    <property type="molecule type" value="Genomic_DNA"/>
</dbReference>
<dbReference type="InterPro" id="IPR024199">
    <property type="entry name" value="Uncharacterised_DsbB"/>
</dbReference>
<keyword evidence="4 5" id="KW-0472">Membrane</keyword>
<gene>
    <name evidence="6" type="ORF">FHR90_000487</name>
    <name evidence="7" type="ORF">HUK83_13065</name>
</gene>